<dbReference type="Proteomes" id="UP000829685">
    <property type="component" value="Unassembled WGS sequence"/>
</dbReference>
<gene>
    <name evidence="5" type="ORF">JX265_002690</name>
</gene>
<dbReference type="GO" id="GO:0004674">
    <property type="term" value="F:protein serine/threonine kinase activity"/>
    <property type="evidence" value="ECO:0007669"/>
    <property type="project" value="UniProtKB-EC"/>
</dbReference>
<comment type="catalytic activity">
    <reaction evidence="3">
        <text>L-seryl-[protein] + ATP = O-phospho-L-seryl-[protein] + ADP + H(+)</text>
        <dbReference type="Rhea" id="RHEA:17989"/>
        <dbReference type="Rhea" id="RHEA-COMP:9863"/>
        <dbReference type="Rhea" id="RHEA-COMP:11604"/>
        <dbReference type="ChEBI" id="CHEBI:15378"/>
        <dbReference type="ChEBI" id="CHEBI:29999"/>
        <dbReference type="ChEBI" id="CHEBI:30616"/>
        <dbReference type="ChEBI" id="CHEBI:83421"/>
        <dbReference type="ChEBI" id="CHEBI:456216"/>
        <dbReference type="EC" id="2.7.11.1"/>
    </reaction>
</comment>
<evidence type="ECO:0000259" key="4">
    <source>
        <dbReference type="Pfam" id="PF01636"/>
    </source>
</evidence>
<dbReference type="SUPFAM" id="SSF56112">
    <property type="entry name" value="Protein kinase-like (PK-like)"/>
    <property type="match status" value="1"/>
</dbReference>
<evidence type="ECO:0000256" key="3">
    <source>
        <dbReference type="ARBA" id="ARBA00048679"/>
    </source>
</evidence>
<dbReference type="Gene3D" id="3.90.1200.10">
    <property type="match status" value="1"/>
</dbReference>
<dbReference type="AlphaFoldDB" id="A0A9P9WUZ5"/>
<evidence type="ECO:0000313" key="5">
    <source>
        <dbReference type="EMBL" id="KAI1879736.1"/>
    </source>
</evidence>
<name>A0A9P9WUZ5_9PEZI</name>
<keyword evidence="6" id="KW-1185">Reference proteome</keyword>
<comment type="catalytic activity">
    <reaction evidence="2">
        <text>L-threonyl-[protein] + ATP = O-phospho-L-threonyl-[protein] + ADP + H(+)</text>
        <dbReference type="Rhea" id="RHEA:46608"/>
        <dbReference type="Rhea" id="RHEA-COMP:11060"/>
        <dbReference type="Rhea" id="RHEA-COMP:11605"/>
        <dbReference type="ChEBI" id="CHEBI:15378"/>
        <dbReference type="ChEBI" id="CHEBI:30013"/>
        <dbReference type="ChEBI" id="CHEBI:30616"/>
        <dbReference type="ChEBI" id="CHEBI:61977"/>
        <dbReference type="ChEBI" id="CHEBI:456216"/>
        <dbReference type="EC" id="2.7.11.1"/>
    </reaction>
</comment>
<accession>A0A9P9WUZ5</accession>
<dbReference type="InterPro" id="IPR002575">
    <property type="entry name" value="Aminoglycoside_PTrfase"/>
</dbReference>
<sequence length="191" mass="21720">MLSSIPSRFHKIVISLSRRFEYIEDLPWTLSHGDLTPSNVLVCPKTGRIIGLLDWAEAEFLPFGVGIYGLEELLGEDTTEGFTYYPEARKLRALFWSELLSLIPELGENVDLLKTVKAAQIFGILLWHGIAFDDGRLDRVVEEGMDDGEIQRLDAFLFHPRGPLGRRRLLGRVQSASTRVYNRVFSKGSRR</sequence>
<feature type="domain" description="Aminoglycoside phosphotransferase" evidence="4">
    <location>
        <begin position="25"/>
        <end position="59"/>
    </location>
</feature>
<proteinExistence type="predicted"/>
<dbReference type="InterPro" id="IPR008266">
    <property type="entry name" value="Tyr_kinase_AS"/>
</dbReference>
<reference evidence="5" key="1">
    <citation type="submission" date="2021-03" db="EMBL/GenBank/DDBJ databases">
        <title>Revisited historic fungal species revealed as producer of novel bioactive compounds through whole genome sequencing and comparative genomics.</title>
        <authorList>
            <person name="Vignolle G.A."/>
            <person name="Hochenegger N."/>
            <person name="Mach R.L."/>
            <person name="Mach-Aigner A.R."/>
            <person name="Javad Rahimi M."/>
            <person name="Salim K.A."/>
            <person name="Chan C.M."/>
            <person name="Lim L.B.L."/>
            <person name="Cai F."/>
            <person name="Druzhinina I.S."/>
            <person name="U'Ren J.M."/>
            <person name="Derntl C."/>
        </authorList>
    </citation>
    <scope>NUCLEOTIDE SEQUENCE</scope>
    <source>
        <strain evidence="5">TUCIM 5799</strain>
    </source>
</reference>
<dbReference type="InterPro" id="IPR011009">
    <property type="entry name" value="Kinase-like_dom_sf"/>
</dbReference>
<comment type="caution">
    <text evidence="5">The sequence shown here is derived from an EMBL/GenBank/DDBJ whole genome shotgun (WGS) entry which is preliminary data.</text>
</comment>
<dbReference type="EMBL" id="JAFIMR010000004">
    <property type="protein sequence ID" value="KAI1879736.1"/>
    <property type="molecule type" value="Genomic_DNA"/>
</dbReference>
<protein>
    <recommendedName>
        <fullName evidence="1">non-specific serine/threonine protein kinase</fullName>
        <ecNumber evidence="1">2.7.11.1</ecNumber>
    </recommendedName>
</protein>
<evidence type="ECO:0000256" key="2">
    <source>
        <dbReference type="ARBA" id="ARBA00047899"/>
    </source>
</evidence>
<dbReference type="EC" id="2.7.11.1" evidence="1"/>
<evidence type="ECO:0000313" key="6">
    <source>
        <dbReference type="Proteomes" id="UP000829685"/>
    </source>
</evidence>
<organism evidence="5 6">
    <name type="scientific">Neoarthrinium moseri</name>
    <dbReference type="NCBI Taxonomy" id="1658444"/>
    <lineage>
        <taxon>Eukaryota</taxon>
        <taxon>Fungi</taxon>
        <taxon>Dikarya</taxon>
        <taxon>Ascomycota</taxon>
        <taxon>Pezizomycotina</taxon>
        <taxon>Sordariomycetes</taxon>
        <taxon>Xylariomycetidae</taxon>
        <taxon>Amphisphaeriales</taxon>
        <taxon>Apiosporaceae</taxon>
        <taxon>Neoarthrinium</taxon>
    </lineage>
</organism>
<dbReference type="Pfam" id="PF01636">
    <property type="entry name" value="APH"/>
    <property type="match status" value="1"/>
</dbReference>
<dbReference type="PROSITE" id="PS00109">
    <property type="entry name" value="PROTEIN_KINASE_TYR"/>
    <property type="match status" value="1"/>
</dbReference>
<evidence type="ECO:0000256" key="1">
    <source>
        <dbReference type="ARBA" id="ARBA00012513"/>
    </source>
</evidence>